<dbReference type="Gene3D" id="3.30.1390.10">
    <property type="match status" value="1"/>
</dbReference>
<dbReference type="STRING" id="1963862.B4O97_10475"/>
<dbReference type="Proteomes" id="UP000192343">
    <property type="component" value="Unassembled WGS sequence"/>
</dbReference>
<dbReference type="Pfam" id="PF02617">
    <property type="entry name" value="ClpS"/>
    <property type="match status" value="1"/>
</dbReference>
<keyword evidence="3" id="KW-0378">Hydrolase</keyword>
<accession>A0A1Y1RYX7</accession>
<dbReference type="AlphaFoldDB" id="A0A1Y1RYX7"/>
<dbReference type="InterPro" id="IPR014719">
    <property type="entry name" value="Ribosomal_bL12_C/ClpS-like"/>
</dbReference>
<dbReference type="SUPFAM" id="SSF54736">
    <property type="entry name" value="ClpS-like"/>
    <property type="match status" value="1"/>
</dbReference>
<dbReference type="InterPro" id="IPR003769">
    <property type="entry name" value="ClpS_core"/>
</dbReference>
<dbReference type="RefSeq" id="WP_083050643.1">
    <property type="nucleotide sequence ID" value="NZ_CAXXQO010000003.1"/>
</dbReference>
<dbReference type="FunFam" id="3.30.1390.10:FF:000002">
    <property type="entry name" value="ATP-dependent Clp protease adapter protein ClpS"/>
    <property type="match status" value="1"/>
</dbReference>
<organism evidence="3 4">
    <name type="scientific">Marispirochaeta aestuarii</name>
    <dbReference type="NCBI Taxonomy" id="1963862"/>
    <lineage>
        <taxon>Bacteria</taxon>
        <taxon>Pseudomonadati</taxon>
        <taxon>Spirochaetota</taxon>
        <taxon>Spirochaetia</taxon>
        <taxon>Spirochaetales</taxon>
        <taxon>Spirochaetaceae</taxon>
        <taxon>Marispirochaeta</taxon>
    </lineage>
</organism>
<protein>
    <recommendedName>
        <fullName evidence="1">ATP-dependent Clp protease adapter protein ClpS</fullName>
    </recommendedName>
</protein>
<dbReference type="PANTHER" id="PTHR33473:SF19">
    <property type="entry name" value="ATP-DEPENDENT CLP PROTEASE ADAPTER PROTEIN CLPS"/>
    <property type="match status" value="1"/>
</dbReference>
<dbReference type="HAMAP" id="MF_00302">
    <property type="entry name" value="ClpS"/>
    <property type="match status" value="1"/>
</dbReference>
<evidence type="ECO:0000313" key="3">
    <source>
        <dbReference type="EMBL" id="ORC35147.1"/>
    </source>
</evidence>
<evidence type="ECO:0000313" key="4">
    <source>
        <dbReference type="Proteomes" id="UP000192343"/>
    </source>
</evidence>
<name>A0A1Y1RYX7_9SPIO</name>
<keyword evidence="3" id="KW-0645">Protease</keyword>
<dbReference type="InterPro" id="IPR022935">
    <property type="entry name" value="ClpS"/>
</dbReference>
<evidence type="ECO:0000256" key="1">
    <source>
        <dbReference type="HAMAP-Rule" id="MF_00302"/>
    </source>
</evidence>
<dbReference type="GO" id="GO:0030163">
    <property type="term" value="P:protein catabolic process"/>
    <property type="evidence" value="ECO:0007669"/>
    <property type="project" value="InterPro"/>
</dbReference>
<dbReference type="GO" id="GO:0008233">
    <property type="term" value="F:peptidase activity"/>
    <property type="evidence" value="ECO:0007669"/>
    <property type="project" value="UniProtKB-KW"/>
</dbReference>
<dbReference type="OrthoDB" id="9796121at2"/>
<proteinExistence type="inferred from homology"/>
<dbReference type="NCBIfam" id="NF000672">
    <property type="entry name" value="PRK00033.1-5"/>
    <property type="match status" value="1"/>
</dbReference>
<keyword evidence="4" id="KW-1185">Reference proteome</keyword>
<evidence type="ECO:0000259" key="2">
    <source>
        <dbReference type="Pfam" id="PF02617"/>
    </source>
</evidence>
<sequence length="105" mass="12202">MSDQGARNFDSEVVEKSDQRLKEPEMYKVVLHNDHYTTMEFVVEILMVVFHKEVPDATRIMLDVHKKGRGVVGVYTWDVASTRATRVHRIAKEREFPLRCTVEPA</sequence>
<dbReference type="GO" id="GO:0006508">
    <property type="term" value="P:proteolysis"/>
    <property type="evidence" value="ECO:0007669"/>
    <property type="project" value="UniProtKB-UniRule"/>
</dbReference>
<feature type="domain" description="Adaptor protein ClpS core" evidence="2">
    <location>
        <begin position="22"/>
        <end position="101"/>
    </location>
</feature>
<comment type="similarity">
    <text evidence="1">Belongs to the ClpS family.</text>
</comment>
<dbReference type="EMBL" id="MWQY01000010">
    <property type="protein sequence ID" value="ORC35147.1"/>
    <property type="molecule type" value="Genomic_DNA"/>
</dbReference>
<comment type="caution">
    <text evidence="3">The sequence shown here is derived from an EMBL/GenBank/DDBJ whole genome shotgun (WGS) entry which is preliminary data.</text>
</comment>
<comment type="subunit">
    <text evidence="1">Binds to the N-terminal domain of the chaperone ClpA.</text>
</comment>
<dbReference type="PANTHER" id="PTHR33473">
    <property type="entry name" value="ATP-DEPENDENT CLP PROTEASE ADAPTER PROTEIN CLPS1, CHLOROPLASTIC"/>
    <property type="match status" value="1"/>
</dbReference>
<gene>
    <name evidence="1" type="primary">clpS</name>
    <name evidence="3" type="ORF">B4O97_10475</name>
</gene>
<comment type="function">
    <text evidence="1">Involved in the modulation of the specificity of the ClpAP-mediated ATP-dependent protein degradation.</text>
</comment>
<reference evidence="3 4" key="1">
    <citation type="submission" date="2017-03" db="EMBL/GenBank/DDBJ databases">
        <title>Draft Genome sequence of Marispirochaeta sp. strain JC444.</title>
        <authorList>
            <person name="Shivani Y."/>
            <person name="Subhash Y."/>
            <person name="Sasikala C."/>
            <person name="Ramana C."/>
        </authorList>
    </citation>
    <scope>NUCLEOTIDE SEQUENCE [LARGE SCALE GENOMIC DNA]</scope>
    <source>
        <strain evidence="3 4">JC444</strain>
    </source>
</reference>